<dbReference type="Proteomes" id="UP000828390">
    <property type="component" value="Unassembled WGS sequence"/>
</dbReference>
<comment type="caution">
    <text evidence="1">The sequence shown here is derived from an EMBL/GenBank/DDBJ whole genome shotgun (WGS) entry which is preliminary data.</text>
</comment>
<sequence length="79" mass="8744">MSDLKERDVDVGPVLKAVKNCTKPGTDVLAGVSPATRYYIMQWDSLRVENCILKKTHEKLDGAATYIQTIVHRTAVKGV</sequence>
<gene>
    <name evidence="1" type="ORF">DPMN_022358</name>
</gene>
<name>A0A9D4SA13_DREPO</name>
<proteinExistence type="predicted"/>
<reference evidence="1" key="1">
    <citation type="journal article" date="2019" name="bioRxiv">
        <title>The Genome of the Zebra Mussel, Dreissena polymorpha: A Resource for Invasive Species Research.</title>
        <authorList>
            <person name="McCartney M.A."/>
            <person name="Auch B."/>
            <person name="Kono T."/>
            <person name="Mallez S."/>
            <person name="Zhang Y."/>
            <person name="Obille A."/>
            <person name="Becker A."/>
            <person name="Abrahante J.E."/>
            <person name="Garbe J."/>
            <person name="Badalamenti J.P."/>
            <person name="Herman A."/>
            <person name="Mangelson H."/>
            <person name="Liachko I."/>
            <person name="Sullivan S."/>
            <person name="Sone E.D."/>
            <person name="Koren S."/>
            <person name="Silverstein K.A.T."/>
            <person name="Beckman K.B."/>
            <person name="Gohl D.M."/>
        </authorList>
    </citation>
    <scope>NUCLEOTIDE SEQUENCE</scope>
    <source>
        <strain evidence="1">Duluth1</strain>
        <tissue evidence="1">Whole animal</tissue>
    </source>
</reference>
<organism evidence="1 2">
    <name type="scientific">Dreissena polymorpha</name>
    <name type="common">Zebra mussel</name>
    <name type="synonym">Mytilus polymorpha</name>
    <dbReference type="NCBI Taxonomy" id="45954"/>
    <lineage>
        <taxon>Eukaryota</taxon>
        <taxon>Metazoa</taxon>
        <taxon>Spiralia</taxon>
        <taxon>Lophotrochozoa</taxon>
        <taxon>Mollusca</taxon>
        <taxon>Bivalvia</taxon>
        <taxon>Autobranchia</taxon>
        <taxon>Heteroconchia</taxon>
        <taxon>Euheterodonta</taxon>
        <taxon>Imparidentia</taxon>
        <taxon>Neoheterodontei</taxon>
        <taxon>Myida</taxon>
        <taxon>Dreissenoidea</taxon>
        <taxon>Dreissenidae</taxon>
        <taxon>Dreissena</taxon>
    </lineage>
</organism>
<reference evidence="1" key="2">
    <citation type="submission" date="2020-11" db="EMBL/GenBank/DDBJ databases">
        <authorList>
            <person name="McCartney M.A."/>
            <person name="Auch B."/>
            <person name="Kono T."/>
            <person name="Mallez S."/>
            <person name="Becker A."/>
            <person name="Gohl D.M."/>
            <person name="Silverstein K.A.T."/>
            <person name="Koren S."/>
            <person name="Bechman K.B."/>
            <person name="Herman A."/>
            <person name="Abrahante J.E."/>
            <person name="Garbe J."/>
        </authorList>
    </citation>
    <scope>NUCLEOTIDE SEQUENCE</scope>
    <source>
        <strain evidence="1">Duluth1</strain>
        <tissue evidence="1">Whole animal</tissue>
    </source>
</reference>
<protein>
    <submittedName>
        <fullName evidence="1">Uncharacterized protein</fullName>
    </submittedName>
</protein>
<dbReference type="AlphaFoldDB" id="A0A9D4SA13"/>
<keyword evidence="2" id="KW-1185">Reference proteome</keyword>
<dbReference type="EMBL" id="JAIWYP010000001">
    <property type="protein sequence ID" value="KAH3898139.1"/>
    <property type="molecule type" value="Genomic_DNA"/>
</dbReference>
<evidence type="ECO:0000313" key="2">
    <source>
        <dbReference type="Proteomes" id="UP000828390"/>
    </source>
</evidence>
<evidence type="ECO:0000313" key="1">
    <source>
        <dbReference type="EMBL" id="KAH3898139.1"/>
    </source>
</evidence>
<accession>A0A9D4SA13</accession>